<comment type="cofactor">
    <cofactor evidence="1 8">
        <name>FAD</name>
        <dbReference type="ChEBI" id="CHEBI:57692"/>
    </cofactor>
</comment>
<evidence type="ECO:0000256" key="2">
    <source>
        <dbReference type="ARBA" id="ARBA00009183"/>
    </source>
</evidence>
<feature type="transmembrane region" description="Helical" evidence="10">
    <location>
        <begin position="352"/>
        <end position="372"/>
    </location>
</feature>
<evidence type="ECO:0000256" key="10">
    <source>
        <dbReference type="SAM" id="Phobius"/>
    </source>
</evidence>
<evidence type="ECO:0000256" key="4">
    <source>
        <dbReference type="ARBA" id="ARBA00022827"/>
    </source>
</evidence>
<evidence type="ECO:0000256" key="9">
    <source>
        <dbReference type="SAM" id="MobiDB-lite"/>
    </source>
</evidence>
<dbReference type="EMBL" id="PZQS01000012">
    <property type="protein sequence ID" value="PVD20537.1"/>
    <property type="molecule type" value="Genomic_DNA"/>
</dbReference>
<dbReference type="PRINTS" id="PR00370">
    <property type="entry name" value="FMOXYGENASE"/>
</dbReference>
<keyword evidence="4 8" id="KW-0274">FAD</keyword>
<dbReference type="OrthoDB" id="66881at2759"/>
<evidence type="ECO:0000256" key="8">
    <source>
        <dbReference type="RuleBase" id="RU361177"/>
    </source>
</evidence>
<comment type="caution">
    <text evidence="11">The sequence shown here is derived from an EMBL/GenBank/DDBJ whole genome shotgun (WGS) entry which is preliminary data.</text>
</comment>
<keyword evidence="10" id="KW-0472">Membrane</keyword>
<dbReference type="Gene3D" id="3.50.50.60">
    <property type="entry name" value="FAD/NAD(P)-binding domain"/>
    <property type="match status" value="1"/>
</dbReference>
<keyword evidence="3 8" id="KW-0285">Flavoprotein</keyword>
<gene>
    <name evidence="11" type="ORF">C0Q70_18693</name>
</gene>
<proteinExistence type="inferred from homology"/>
<keyword evidence="7 8" id="KW-0503">Monooxygenase</keyword>
<comment type="similarity">
    <text evidence="2 8">Belongs to the FMO family.</text>
</comment>
<dbReference type="Pfam" id="PF00743">
    <property type="entry name" value="FMO-like"/>
    <property type="match status" value="1"/>
</dbReference>
<accession>A0A2T7NH80</accession>
<dbReference type="FunFam" id="3.50.50.60:FF:000138">
    <property type="entry name" value="Flavin-containing monooxygenase"/>
    <property type="match status" value="1"/>
</dbReference>
<evidence type="ECO:0000313" key="12">
    <source>
        <dbReference type="Proteomes" id="UP000245119"/>
    </source>
</evidence>
<dbReference type="SUPFAM" id="SSF51905">
    <property type="entry name" value="FAD/NAD(P)-binding domain"/>
    <property type="match status" value="2"/>
</dbReference>
<dbReference type="InterPro" id="IPR000960">
    <property type="entry name" value="Flavin_mOase"/>
</dbReference>
<evidence type="ECO:0000313" key="11">
    <source>
        <dbReference type="EMBL" id="PVD20537.1"/>
    </source>
</evidence>
<dbReference type="AlphaFoldDB" id="A0A2T7NH80"/>
<keyword evidence="12" id="KW-1185">Reference proteome</keyword>
<dbReference type="GO" id="GO:0004499">
    <property type="term" value="F:N,N-dimethylaniline monooxygenase activity"/>
    <property type="evidence" value="ECO:0007669"/>
    <property type="project" value="InterPro"/>
</dbReference>
<evidence type="ECO:0000256" key="3">
    <source>
        <dbReference type="ARBA" id="ARBA00022630"/>
    </source>
</evidence>
<evidence type="ECO:0000256" key="7">
    <source>
        <dbReference type="ARBA" id="ARBA00023033"/>
    </source>
</evidence>
<dbReference type="InterPro" id="IPR036188">
    <property type="entry name" value="FAD/NAD-bd_sf"/>
</dbReference>
<sequence length="501" mass="56585">MFLQYRCGAVNGGSTVRNEYLTTLETNLPKEVMAFPDFEFDKDLPSFILHTDVLRYLKDYAAHFELLKYIKFQTLVLEVDPAEYQVSTSSAKLGHKWKVTFAPVTDRSNLVTEEYDAVVVCNGHYAVPKIPDIPGLGAFEGEVMHSHNYRTPKLFQDKTVLCLGAGPSGQDICVELASTARMVYLCHNKPLLETPLPDNVQQKPGIDFIKGFKVTLLNGEEHHVDFILFCTGYYFNFPFLTDKCHVKLVQAVLEGAVKLPSKEEMDADTEAEYQKRRSEGLPHRHFHVLASQQWEYNDEMALMAGCSKLPDWTVFPTTSTQRRDANRWITAADESTIDACLAEEEIMSQDSILIMIGVGMGVVIFLIMLYCLQQRRNANTSETAHSFEDADLQELTVPPPSYEEALNVNIYPPTPVAQRSRRILSEEEPMTPPPNYDTALHILAQSHESVFFSKEIKPPSPVVRRSVSLDFLSISNRRPISSPPRIAGFRQTVSHQEDEGT</sequence>
<keyword evidence="5" id="KW-0521">NADP</keyword>
<feature type="region of interest" description="Disordered" evidence="9">
    <location>
        <begin position="482"/>
        <end position="501"/>
    </location>
</feature>
<dbReference type="PANTHER" id="PTHR23023">
    <property type="entry name" value="DIMETHYLANILINE MONOOXYGENASE"/>
    <property type="match status" value="1"/>
</dbReference>
<evidence type="ECO:0000256" key="5">
    <source>
        <dbReference type="ARBA" id="ARBA00022857"/>
    </source>
</evidence>
<dbReference type="InterPro" id="IPR050346">
    <property type="entry name" value="FMO-like"/>
</dbReference>
<keyword evidence="10" id="KW-1133">Transmembrane helix</keyword>
<dbReference type="GO" id="GO:0050660">
    <property type="term" value="F:flavin adenine dinucleotide binding"/>
    <property type="evidence" value="ECO:0007669"/>
    <property type="project" value="InterPro"/>
</dbReference>
<name>A0A2T7NH80_POMCA</name>
<dbReference type="GO" id="GO:0050661">
    <property type="term" value="F:NADP binding"/>
    <property type="evidence" value="ECO:0007669"/>
    <property type="project" value="InterPro"/>
</dbReference>
<dbReference type="InterPro" id="IPR020946">
    <property type="entry name" value="Flavin_mOase-like"/>
</dbReference>
<dbReference type="Proteomes" id="UP000245119">
    <property type="component" value="Linkage Group LG12"/>
</dbReference>
<keyword evidence="6 8" id="KW-0560">Oxidoreductase</keyword>
<reference evidence="11 12" key="1">
    <citation type="submission" date="2018-04" db="EMBL/GenBank/DDBJ databases">
        <title>The genome of golden apple snail Pomacea canaliculata provides insight into stress tolerance and invasive adaptation.</title>
        <authorList>
            <person name="Liu C."/>
            <person name="Liu B."/>
            <person name="Ren Y."/>
            <person name="Zhang Y."/>
            <person name="Wang H."/>
            <person name="Li S."/>
            <person name="Jiang F."/>
            <person name="Yin L."/>
            <person name="Zhang G."/>
            <person name="Qian W."/>
            <person name="Fan W."/>
        </authorList>
    </citation>
    <scope>NUCLEOTIDE SEQUENCE [LARGE SCALE GENOMIC DNA]</scope>
    <source>
        <strain evidence="11">SZHN2017</strain>
        <tissue evidence="11">Muscle</tissue>
    </source>
</reference>
<dbReference type="EC" id="1.-.-.-" evidence="8"/>
<protein>
    <recommendedName>
        <fullName evidence="8">Flavin-containing monooxygenase</fullName>
        <ecNumber evidence="8">1.-.-.-</ecNumber>
    </recommendedName>
</protein>
<evidence type="ECO:0000256" key="6">
    <source>
        <dbReference type="ARBA" id="ARBA00023002"/>
    </source>
</evidence>
<keyword evidence="10" id="KW-0812">Transmembrane</keyword>
<evidence type="ECO:0000256" key="1">
    <source>
        <dbReference type="ARBA" id="ARBA00001974"/>
    </source>
</evidence>
<organism evidence="11 12">
    <name type="scientific">Pomacea canaliculata</name>
    <name type="common">Golden apple snail</name>
    <dbReference type="NCBI Taxonomy" id="400727"/>
    <lineage>
        <taxon>Eukaryota</taxon>
        <taxon>Metazoa</taxon>
        <taxon>Spiralia</taxon>
        <taxon>Lophotrochozoa</taxon>
        <taxon>Mollusca</taxon>
        <taxon>Gastropoda</taxon>
        <taxon>Caenogastropoda</taxon>
        <taxon>Architaenioglossa</taxon>
        <taxon>Ampullarioidea</taxon>
        <taxon>Ampullariidae</taxon>
        <taxon>Pomacea</taxon>
    </lineage>
</organism>